<dbReference type="EMBL" id="DF237196">
    <property type="protein sequence ID" value="GAQ85653.1"/>
    <property type="molecule type" value="Genomic_DNA"/>
</dbReference>
<dbReference type="GO" id="GO:0008270">
    <property type="term" value="F:zinc ion binding"/>
    <property type="evidence" value="ECO:0007669"/>
    <property type="project" value="UniProtKB-KW"/>
</dbReference>
<evidence type="ECO:0000313" key="8">
    <source>
        <dbReference type="Proteomes" id="UP000054558"/>
    </source>
</evidence>
<organism evidence="7 8">
    <name type="scientific">Klebsormidium nitens</name>
    <name type="common">Green alga</name>
    <name type="synonym">Ulothrix nitens</name>
    <dbReference type="NCBI Taxonomy" id="105231"/>
    <lineage>
        <taxon>Eukaryota</taxon>
        <taxon>Viridiplantae</taxon>
        <taxon>Streptophyta</taxon>
        <taxon>Klebsormidiophyceae</taxon>
        <taxon>Klebsormidiales</taxon>
        <taxon>Klebsormidiaceae</taxon>
        <taxon>Klebsormidium</taxon>
    </lineage>
</organism>
<evidence type="ECO:0000256" key="1">
    <source>
        <dbReference type="ARBA" id="ARBA00022723"/>
    </source>
</evidence>
<feature type="compositionally biased region" description="Polar residues" evidence="5">
    <location>
        <begin position="525"/>
        <end position="534"/>
    </location>
</feature>
<dbReference type="AlphaFoldDB" id="A0A1Y1I581"/>
<keyword evidence="8" id="KW-1185">Reference proteome</keyword>
<accession>A0A1Y1I581</accession>
<evidence type="ECO:0000256" key="3">
    <source>
        <dbReference type="ARBA" id="ARBA00022833"/>
    </source>
</evidence>
<feature type="compositionally biased region" description="Polar residues" evidence="5">
    <location>
        <begin position="590"/>
        <end position="605"/>
    </location>
</feature>
<feature type="region of interest" description="Disordered" evidence="5">
    <location>
        <begin position="482"/>
        <end position="504"/>
    </location>
</feature>
<dbReference type="Pfam" id="PF01753">
    <property type="entry name" value="zf-MYND"/>
    <property type="match status" value="1"/>
</dbReference>
<sequence length="967" mass="105289">MTRAEEAVAALNKLCCSIIWNKKHPDGLTREQMQELLLKPTPALKKVQKLMKNESLVQAIVQLLHHPVLLRDATAEEAANNQDFRALASSLSCIGYFPDFASSLTEAGLAQEVANLGESFRKWTRPVLLNNMVPSSGENCLTWIRNLGRLSTCLELLSEMLAWADFGQEAVRVGLLPGLLKAWPPKGYDHPRYFNVIQANEAMCECSADMLRAVELALRNGEFREWKEKQRNELVEWLLSVLTWQRFLGFYPECTASQNYQGAVRQVWVGIYGQCLGAGSGVRSKLARKMQKAFKELVASPEARTWSPTLQSTMKVVGEVMDEHIKERDGGGGASAAVAQPPEDGLALLTSAGGAPQVRPDKVAALLRSRKKADVLRGIQAIRAVLEGATRVNGDKVALCRDLEGGLPFERAGVREAVMDAFEGPLGGWLLRANQKADAETALTSLDSMCRRFLSEVAAAEAGKLSVPAEFPQWEYWRAKEAGPGDDGALGAGSGEVRTVGGLGRTEAGIEDQFVARKREVSLSRGSNASNADCNGQKEVLGGLTGTSTLDGPARDLDGRSAGLDGPDRDQDGRNGSPDGRDFIGDKSDGVSNGRNGSSDGQSVESTRRDSVLDGLDGTPTMDSVVLRLLRWVVRQPALEPVILAAALMPIEIECARVGSARVVAARNGALALGKRVLEMELKPGPVQRLLAHRARELLDPVLRENHRCPEASAEVRRLARELGVAECAADLLGAGSDSRISELHVLNVLEACTRNGPGLRTKPGFIKRAVARLKYALSVYARANTEADDLKLEWDVSATCLDPPPVWPRVFGAVYQLLKVLADVIRDQSEPAFVEFVRSGGVEAAAVFIDLNPTRLLMCQSDDPNIWETDWGLRARKRLAEAADLADGLWERAEAKYGLRRCGRVKNAFQRCHQRETKGGTFKQCGRKCGVFYCSRDCQVNHWKEGHKQACTPRNGSIPAPGPTAA</sequence>
<dbReference type="Proteomes" id="UP000054558">
    <property type="component" value="Unassembled WGS sequence"/>
</dbReference>
<evidence type="ECO:0000313" key="7">
    <source>
        <dbReference type="EMBL" id="GAQ85653.1"/>
    </source>
</evidence>
<feature type="domain" description="MYND-type" evidence="6">
    <location>
        <begin position="910"/>
        <end position="952"/>
    </location>
</feature>
<dbReference type="Gene3D" id="6.10.140.2220">
    <property type="match status" value="1"/>
</dbReference>
<feature type="compositionally biased region" description="Basic and acidic residues" evidence="5">
    <location>
        <begin position="566"/>
        <end position="589"/>
    </location>
</feature>
<dbReference type="SUPFAM" id="SSF144232">
    <property type="entry name" value="HIT/MYND zinc finger-like"/>
    <property type="match status" value="1"/>
</dbReference>
<feature type="compositionally biased region" description="Gly residues" evidence="5">
    <location>
        <begin position="485"/>
        <end position="494"/>
    </location>
</feature>
<proteinExistence type="predicted"/>
<evidence type="ECO:0000256" key="2">
    <source>
        <dbReference type="ARBA" id="ARBA00022771"/>
    </source>
</evidence>
<name>A0A1Y1I581_KLENI</name>
<protein>
    <recommendedName>
        <fullName evidence="6">MYND-type domain-containing protein</fullName>
    </recommendedName>
</protein>
<evidence type="ECO:0000256" key="5">
    <source>
        <dbReference type="SAM" id="MobiDB-lite"/>
    </source>
</evidence>
<reference evidence="7 8" key="1">
    <citation type="journal article" date="2014" name="Nat. Commun.">
        <title>Klebsormidium flaccidum genome reveals primary factors for plant terrestrial adaptation.</title>
        <authorList>
            <person name="Hori K."/>
            <person name="Maruyama F."/>
            <person name="Fujisawa T."/>
            <person name="Togashi T."/>
            <person name="Yamamoto N."/>
            <person name="Seo M."/>
            <person name="Sato S."/>
            <person name="Yamada T."/>
            <person name="Mori H."/>
            <person name="Tajima N."/>
            <person name="Moriyama T."/>
            <person name="Ikeuchi M."/>
            <person name="Watanabe M."/>
            <person name="Wada H."/>
            <person name="Kobayashi K."/>
            <person name="Saito M."/>
            <person name="Masuda T."/>
            <person name="Sasaki-Sekimoto Y."/>
            <person name="Mashiguchi K."/>
            <person name="Awai K."/>
            <person name="Shimojima M."/>
            <person name="Masuda S."/>
            <person name="Iwai M."/>
            <person name="Nobusawa T."/>
            <person name="Narise T."/>
            <person name="Kondo S."/>
            <person name="Saito H."/>
            <person name="Sato R."/>
            <person name="Murakawa M."/>
            <person name="Ihara Y."/>
            <person name="Oshima-Yamada Y."/>
            <person name="Ohtaka K."/>
            <person name="Satoh M."/>
            <person name="Sonobe K."/>
            <person name="Ishii M."/>
            <person name="Ohtani R."/>
            <person name="Kanamori-Sato M."/>
            <person name="Honoki R."/>
            <person name="Miyazaki D."/>
            <person name="Mochizuki H."/>
            <person name="Umetsu J."/>
            <person name="Higashi K."/>
            <person name="Shibata D."/>
            <person name="Kamiya Y."/>
            <person name="Sato N."/>
            <person name="Nakamura Y."/>
            <person name="Tabata S."/>
            <person name="Ida S."/>
            <person name="Kurokawa K."/>
            <person name="Ohta H."/>
        </authorList>
    </citation>
    <scope>NUCLEOTIDE SEQUENCE [LARGE SCALE GENOMIC DNA]</scope>
    <source>
        <strain evidence="7 8">NIES-2285</strain>
    </source>
</reference>
<feature type="region of interest" description="Disordered" evidence="5">
    <location>
        <begin position="525"/>
        <end position="617"/>
    </location>
</feature>
<keyword evidence="2 4" id="KW-0863">Zinc-finger</keyword>
<gene>
    <name evidence="7" type="ORF">KFL_002470110</name>
</gene>
<keyword evidence="1" id="KW-0479">Metal-binding</keyword>
<evidence type="ECO:0000259" key="6">
    <source>
        <dbReference type="PROSITE" id="PS50865"/>
    </source>
</evidence>
<dbReference type="PROSITE" id="PS50865">
    <property type="entry name" value="ZF_MYND_2"/>
    <property type="match status" value="1"/>
</dbReference>
<evidence type="ECO:0000256" key="4">
    <source>
        <dbReference type="PROSITE-ProRule" id="PRU00134"/>
    </source>
</evidence>
<dbReference type="InterPro" id="IPR002893">
    <property type="entry name" value="Znf_MYND"/>
</dbReference>
<dbReference type="OrthoDB" id="9922773at2759"/>
<keyword evidence="3" id="KW-0862">Zinc</keyword>